<evidence type="ECO:0000313" key="3">
    <source>
        <dbReference type="EMBL" id="MBK0402337.1"/>
    </source>
</evidence>
<dbReference type="EMBL" id="JAEHFX010000002">
    <property type="protein sequence ID" value="MBK0402337.1"/>
    <property type="molecule type" value="Genomic_DNA"/>
</dbReference>
<organism evidence="3 4">
    <name type="scientific">Adhaeribacter terrigena</name>
    <dbReference type="NCBI Taxonomy" id="2793070"/>
    <lineage>
        <taxon>Bacteria</taxon>
        <taxon>Pseudomonadati</taxon>
        <taxon>Bacteroidota</taxon>
        <taxon>Cytophagia</taxon>
        <taxon>Cytophagales</taxon>
        <taxon>Hymenobacteraceae</taxon>
        <taxon>Adhaeribacter</taxon>
    </lineage>
</organism>
<dbReference type="Pfam" id="PF01569">
    <property type="entry name" value="PAP2"/>
    <property type="match status" value="1"/>
</dbReference>
<reference evidence="3 4" key="1">
    <citation type="submission" date="2020-12" db="EMBL/GenBank/DDBJ databases">
        <title>Bacterial novel species Adhaeribacter sp. BT258 isolated from soil.</title>
        <authorList>
            <person name="Jung H.-Y."/>
        </authorList>
    </citation>
    <scope>NUCLEOTIDE SEQUENCE [LARGE SCALE GENOMIC DNA]</scope>
    <source>
        <strain evidence="3 4">BT258</strain>
    </source>
</reference>
<feature type="region of interest" description="Disordered" evidence="1">
    <location>
        <begin position="134"/>
        <end position="154"/>
    </location>
</feature>
<name>A0ABS1BZJ6_9BACT</name>
<dbReference type="InterPro" id="IPR036938">
    <property type="entry name" value="PAP2/HPO_sf"/>
</dbReference>
<evidence type="ECO:0000256" key="1">
    <source>
        <dbReference type="SAM" id="MobiDB-lite"/>
    </source>
</evidence>
<dbReference type="Gene3D" id="1.20.144.10">
    <property type="entry name" value="Phosphatidic acid phosphatase type 2/haloperoxidase"/>
    <property type="match status" value="1"/>
</dbReference>
<dbReference type="SMART" id="SM00014">
    <property type="entry name" value="acidPPc"/>
    <property type="match status" value="1"/>
</dbReference>
<accession>A0ABS1BZJ6</accession>
<sequence>MEKFGPFVQKSKGFVKAALETPPTRELKILGRSALVISGVSAAGAATYAFGDEPLRDFTLANRSDFTSKVSGYIEPLGRSSRMIVAAGGFYATGLALRNPKLQRAGILTASSLLINDFVTGKLKDEFQRRRPDAADDNHYFEGGEGGRKHQSFPSSHTSTAFTFATSIATVYKDHKWIPPVAYGMATLVGLSRIHDNQHWATDVMAGAAVGFITAKTTNLILKQTEKQLAKRKVNIYLAPRVSTGLLGLSVGGTL</sequence>
<evidence type="ECO:0000259" key="2">
    <source>
        <dbReference type="SMART" id="SM00014"/>
    </source>
</evidence>
<dbReference type="Proteomes" id="UP000644147">
    <property type="component" value="Unassembled WGS sequence"/>
</dbReference>
<feature type="compositionally biased region" description="Basic and acidic residues" evidence="1">
    <location>
        <begin position="134"/>
        <end position="148"/>
    </location>
</feature>
<dbReference type="PANTHER" id="PTHR14969:SF13">
    <property type="entry name" value="AT30094P"/>
    <property type="match status" value="1"/>
</dbReference>
<evidence type="ECO:0000313" key="4">
    <source>
        <dbReference type="Proteomes" id="UP000644147"/>
    </source>
</evidence>
<dbReference type="PANTHER" id="PTHR14969">
    <property type="entry name" value="SPHINGOSINE-1-PHOSPHATE PHOSPHOHYDROLASE"/>
    <property type="match status" value="1"/>
</dbReference>
<comment type="caution">
    <text evidence="3">The sequence shown here is derived from an EMBL/GenBank/DDBJ whole genome shotgun (WGS) entry which is preliminary data.</text>
</comment>
<protein>
    <submittedName>
        <fullName evidence="3">Phosphatase PAP2 family protein</fullName>
    </submittedName>
</protein>
<dbReference type="InterPro" id="IPR000326">
    <property type="entry name" value="PAP2/HPO"/>
</dbReference>
<dbReference type="RefSeq" id="WP_200505088.1">
    <property type="nucleotide sequence ID" value="NZ_JAEHFX010000002.1"/>
</dbReference>
<dbReference type="SUPFAM" id="SSF48317">
    <property type="entry name" value="Acid phosphatase/Vanadium-dependent haloperoxidase"/>
    <property type="match status" value="1"/>
</dbReference>
<feature type="domain" description="Phosphatidic acid phosphatase type 2/haloperoxidase" evidence="2">
    <location>
        <begin position="105"/>
        <end position="219"/>
    </location>
</feature>
<proteinExistence type="predicted"/>
<dbReference type="CDD" id="cd03394">
    <property type="entry name" value="PAP2_like_5"/>
    <property type="match status" value="1"/>
</dbReference>
<gene>
    <name evidence="3" type="ORF">I5M27_05035</name>
</gene>
<keyword evidence="4" id="KW-1185">Reference proteome</keyword>